<dbReference type="InterPro" id="IPR011014">
    <property type="entry name" value="MscS_channel_TM-2"/>
</dbReference>
<keyword evidence="3" id="KW-1003">Cell membrane</keyword>
<accession>A0A0C1QSP7</accession>
<gene>
    <name evidence="12" type="ORF">DA73_0228080</name>
    <name evidence="11" type="ORF">DA73_0400039275</name>
</gene>
<evidence type="ECO:0000313" key="13">
    <source>
        <dbReference type="Proteomes" id="UP000029738"/>
    </source>
</evidence>
<dbReference type="Gene3D" id="1.10.287.1260">
    <property type="match status" value="1"/>
</dbReference>
<comment type="subcellular location">
    <subcellularLocation>
        <location evidence="1">Cell membrane</location>
        <topology evidence="1">Multi-pass membrane protein</topology>
    </subcellularLocation>
</comment>
<dbReference type="Gene3D" id="3.30.70.100">
    <property type="match status" value="1"/>
</dbReference>
<dbReference type="SUPFAM" id="SSF50182">
    <property type="entry name" value="Sm-like ribonucleoproteins"/>
    <property type="match status" value="1"/>
</dbReference>
<dbReference type="EMBL" id="JHEG04000002">
    <property type="protein sequence ID" value="KAF3883767.1"/>
    <property type="molecule type" value="Genomic_DNA"/>
</dbReference>
<dbReference type="EMBL" id="JHEG02000058">
    <property type="protein sequence ID" value="KIE08439.1"/>
    <property type="molecule type" value="Genomic_DNA"/>
</dbReference>
<comment type="caution">
    <text evidence="12">The sequence shown here is derived from an EMBL/GenBank/DDBJ whole genome shotgun (WGS) entry which is preliminary data.</text>
</comment>
<dbReference type="PANTHER" id="PTHR30460">
    <property type="entry name" value="MODERATE CONDUCTANCE MECHANOSENSITIVE CHANNEL YBIO"/>
    <property type="match status" value="1"/>
</dbReference>
<feature type="transmembrane region" description="Helical" evidence="7">
    <location>
        <begin position="6"/>
        <end position="28"/>
    </location>
</feature>
<dbReference type="RefSeq" id="WP_038080809.1">
    <property type="nucleotide sequence ID" value="NZ_JHEG04000002.1"/>
</dbReference>
<reference evidence="12" key="1">
    <citation type="journal article" date="2015" name="Genome Announc.">
        <title>Draft Genome Sequence of Tolypothrix boutellei Strain VB521301.</title>
        <authorList>
            <person name="Chandrababunaidu M.M."/>
            <person name="Singh D."/>
            <person name="Sen D."/>
            <person name="Bhan S."/>
            <person name="Das S."/>
            <person name="Gupta A."/>
            <person name="Adhikary S.P."/>
            <person name="Tripathy S."/>
        </authorList>
    </citation>
    <scope>NUCLEOTIDE SEQUENCE</scope>
    <source>
        <strain evidence="12">VB521301</strain>
    </source>
</reference>
<proteinExistence type="inferred from homology"/>
<reference evidence="11" key="2">
    <citation type="submission" date="2019-11" db="EMBL/GenBank/DDBJ databases">
        <title>Improved Assembly of Tolypothrix boutellei genome.</title>
        <authorList>
            <person name="Sarangi A.N."/>
            <person name="Mukherjee M."/>
            <person name="Ghosh S."/>
            <person name="Singh D."/>
            <person name="Das A."/>
            <person name="Kant S."/>
            <person name="Prusty A."/>
            <person name="Tripathy S."/>
        </authorList>
    </citation>
    <scope>NUCLEOTIDE SEQUENCE</scope>
    <source>
        <strain evidence="11">VB521301</strain>
    </source>
</reference>
<evidence type="ECO:0000313" key="12">
    <source>
        <dbReference type="EMBL" id="KIE08439.1"/>
    </source>
</evidence>
<dbReference type="SUPFAM" id="SSF82689">
    <property type="entry name" value="Mechanosensitive channel protein MscS (YggB), C-terminal domain"/>
    <property type="match status" value="1"/>
</dbReference>
<protein>
    <submittedName>
        <fullName evidence="11 12">Mechanosensitive ion channel</fullName>
    </submittedName>
</protein>
<evidence type="ECO:0000256" key="5">
    <source>
        <dbReference type="ARBA" id="ARBA00022989"/>
    </source>
</evidence>
<evidence type="ECO:0000259" key="10">
    <source>
        <dbReference type="Pfam" id="PF21088"/>
    </source>
</evidence>
<dbReference type="Pfam" id="PF21082">
    <property type="entry name" value="MS_channel_3rd"/>
    <property type="match status" value="1"/>
</dbReference>
<comment type="similarity">
    <text evidence="2">Belongs to the MscS (TC 1.A.23) family.</text>
</comment>
<evidence type="ECO:0000259" key="8">
    <source>
        <dbReference type="Pfam" id="PF00924"/>
    </source>
</evidence>
<dbReference type="Gene3D" id="2.30.30.60">
    <property type="match status" value="1"/>
</dbReference>
<feature type="domain" description="Mechanosensitive ion channel MscS C-terminal" evidence="9">
    <location>
        <begin position="434"/>
        <end position="518"/>
    </location>
</feature>
<dbReference type="AlphaFoldDB" id="A0A0C1QSP7"/>
<evidence type="ECO:0000256" key="7">
    <source>
        <dbReference type="SAM" id="Phobius"/>
    </source>
</evidence>
<evidence type="ECO:0000256" key="6">
    <source>
        <dbReference type="ARBA" id="ARBA00023136"/>
    </source>
</evidence>
<feature type="domain" description="Mechanosensitive ion channel MscS" evidence="8">
    <location>
        <begin position="358"/>
        <end position="428"/>
    </location>
</feature>
<keyword evidence="6 7" id="KW-0472">Membrane</keyword>
<dbReference type="InterPro" id="IPR023408">
    <property type="entry name" value="MscS_beta-dom_sf"/>
</dbReference>
<keyword evidence="5 7" id="KW-1133">Transmembrane helix</keyword>
<keyword evidence="4 7" id="KW-0812">Transmembrane</keyword>
<feature type="domain" description="Mechanosensitive ion channel transmembrane helices 2/3" evidence="10">
    <location>
        <begin position="319"/>
        <end position="357"/>
    </location>
</feature>
<organism evidence="12">
    <name type="scientific">Tolypothrix bouteillei VB521301</name>
    <dbReference type="NCBI Taxonomy" id="1479485"/>
    <lineage>
        <taxon>Bacteria</taxon>
        <taxon>Bacillati</taxon>
        <taxon>Cyanobacteriota</taxon>
        <taxon>Cyanophyceae</taxon>
        <taxon>Nostocales</taxon>
        <taxon>Tolypothrichaceae</taxon>
        <taxon>Tolypothrix</taxon>
    </lineage>
</organism>
<dbReference type="InterPro" id="IPR049142">
    <property type="entry name" value="MS_channel_1st"/>
</dbReference>
<evidence type="ECO:0000259" key="9">
    <source>
        <dbReference type="Pfam" id="PF21082"/>
    </source>
</evidence>
<feature type="transmembrane region" description="Helical" evidence="7">
    <location>
        <begin position="341"/>
        <end position="360"/>
    </location>
</feature>
<evidence type="ECO:0000313" key="11">
    <source>
        <dbReference type="EMBL" id="KAF3883767.1"/>
    </source>
</evidence>
<dbReference type="InterPro" id="IPR010920">
    <property type="entry name" value="LSM_dom_sf"/>
</dbReference>
<evidence type="ECO:0000256" key="4">
    <source>
        <dbReference type="ARBA" id="ARBA00022692"/>
    </source>
</evidence>
<dbReference type="Proteomes" id="UP000029738">
    <property type="component" value="Unassembled WGS sequence"/>
</dbReference>
<dbReference type="InterPro" id="IPR006685">
    <property type="entry name" value="MscS_channel_2nd"/>
</dbReference>
<feature type="transmembrane region" description="Helical" evidence="7">
    <location>
        <begin position="54"/>
        <end position="75"/>
    </location>
</feature>
<feature type="transmembrane region" description="Helical" evidence="7">
    <location>
        <begin position="268"/>
        <end position="289"/>
    </location>
</feature>
<sequence>MNILIILVEVVSLIIICWLLNWLIGIILKQIATVSWLQGRTANITFLRRGISKILILASAVLCLALIGINGMVIYRGGNIQEFQLNLIRSLPTQFWTNLLTASLKTVSLLLLVKFSIPPLHRGIDLVCNYAKRVDRIKANDESVEAFFKVFKKIVTHIIWIYTAILCAKFLYLPEVISKYIYIVLKIYVIISVGLLIIKAVSTIVDTLDALRLKYSNSNNLLRLYERLRHLIPLFKKCLEYVLYVGIVNLVTPEIQPIAWIGSYTPRIVQIIGVYCLSNVLIEVAYFILDEFYLKIQDINESQQQKRLTLIPLIRSFAKYFVYFTAGVTILKLVGIDPAPILAGAGIVGIAVGLGAQNLINDIICGFLILFENYYLVGDYVEAGKLEERNVEGIVEAIELRTTHLRHPDGQLQIIRNGDIGSIINYSKQYIYARVEVSVSYDSNLDRVYRVVDKIGQQLKLDEQDVLEPTRVAGLEHFGEKNLLLLTLTKVKPGKHLHIQRVLRRILKDTFSQEEIEICGFSKN</sequence>
<evidence type="ECO:0000256" key="2">
    <source>
        <dbReference type="ARBA" id="ARBA00008017"/>
    </source>
</evidence>
<dbReference type="OrthoDB" id="9809206at2"/>
<dbReference type="PANTHER" id="PTHR30460:SF0">
    <property type="entry name" value="MODERATE CONDUCTANCE MECHANOSENSITIVE CHANNEL YBIO"/>
    <property type="match status" value="1"/>
</dbReference>
<evidence type="ECO:0000256" key="1">
    <source>
        <dbReference type="ARBA" id="ARBA00004651"/>
    </source>
</evidence>
<dbReference type="Pfam" id="PF21088">
    <property type="entry name" value="MS_channel_1st"/>
    <property type="match status" value="1"/>
</dbReference>
<dbReference type="GO" id="GO:0008381">
    <property type="term" value="F:mechanosensitive monoatomic ion channel activity"/>
    <property type="evidence" value="ECO:0007669"/>
    <property type="project" value="InterPro"/>
</dbReference>
<name>A0A0C1QSP7_9CYAN</name>
<feature type="transmembrane region" description="Helical" evidence="7">
    <location>
        <begin position="154"/>
        <end position="174"/>
    </location>
</feature>
<evidence type="ECO:0000256" key="3">
    <source>
        <dbReference type="ARBA" id="ARBA00022475"/>
    </source>
</evidence>
<dbReference type="GO" id="GO:0005886">
    <property type="term" value="C:plasma membrane"/>
    <property type="evidence" value="ECO:0007669"/>
    <property type="project" value="UniProtKB-SubCell"/>
</dbReference>
<keyword evidence="13" id="KW-1185">Reference proteome</keyword>
<feature type="transmembrane region" description="Helical" evidence="7">
    <location>
        <begin position="310"/>
        <end position="335"/>
    </location>
</feature>
<feature type="transmembrane region" description="Helical" evidence="7">
    <location>
        <begin position="180"/>
        <end position="198"/>
    </location>
</feature>
<dbReference type="SUPFAM" id="SSF82861">
    <property type="entry name" value="Mechanosensitive channel protein MscS (YggB), transmembrane region"/>
    <property type="match status" value="1"/>
</dbReference>
<dbReference type="InterPro" id="IPR045276">
    <property type="entry name" value="YbiO_bact"/>
</dbReference>
<dbReference type="InterPro" id="IPR011066">
    <property type="entry name" value="MscS_channel_C_sf"/>
</dbReference>
<dbReference type="InterPro" id="IPR049278">
    <property type="entry name" value="MS_channel_C"/>
</dbReference>
<dbReference type="STRING" id="1479485.DA73_0228080"/>
<dbReference type="Pfam" id="PF00924">
    <property type="entry name" value="MS_channel_2nd"/>
    <property type="match status" value="1"/>
</dbReference>